<sequence length="267" mass="27683">MSNADLGPILDDLAAGRIDAAEAGRRIEAAKQAAAGAGSATTGSSEQDTTTKGGPQAGGLSRVSVTAVGRRVRIEGDPSVTTLSIDGPHALRRVGTVMEVTSTEEIGPTLRGFSVIRPPRSLDDLRDIGLGKELVVRVNPRLIVDAEVTTGSLRTGGVPRLGRIRVTAGGADLDDVQEIEDLLSQAGGVHVEGPIQLGRSRLKVESGTLNVTLTKGANVAIRGEARLGRISWPDGNEKVDEFIVGNGSARLDVAVVMGMATIKSVED</sequence>
<protein>
    <recommendedName>
        <fullName evidence="4">Adhesin domain-containing protein</fullName>
    </recommendedName>
</protein>
<organism evidence="2 3">
    <name type="scientific">Tessaracoccus lacteus</name>
    <dbReference type="NCBI Taxonomy" id="3041766"/>
    <lineage>
        <taxon>Bacteria</taxon>
        <taxon>Bacillati</taxon>
        <taxon>Actinomycetota</taxon>
        <taxon>Actinomycetes</taxon>
        <taxon>Propionibacteriales</taxon>
        <taxon>Propionibacteriaceae</taxon>
        <taxon>Tessaracoccus</taxon>
    </lineage>
</organism>
<dbReference type="Proteomes" id="UP001244136">
    <property type="component" value="Chromosome"/>
</dbReference>
<evidence type="ECO:0000256" key="1">
    <source>
        <dbReference type="SAM" id="MobiDB-lite"/>
    </source>
</evidence>
<evidence type="ECO:0008006" key="4">
    <source>
        <dbReference type="Google" id="ProtNLM"/>
    </source>
</evidence>
<evidence type="ECO:0000313" key="3">
    <source>
        <dbReference type="Proteomes" id="UP001244136"/>
    </source>
</evidence>
<keyword evidence="3" id="KW-1185">Reference proteome</keyword>
<proteinExistence type="predicted"/>
<feature type="compositionally biased region" description="Low complexity" evidence="1">
    <location>
        <begin position="34"/>
        <end position="45"/>
    </location>
</feature>
<feature type="region of interest" description="Disordered" evidence="1">
    <location>
        <begin position="34"/>
        <end position="62"/>
    </location>
</feature>
<dbReference type="EMBL" id="CP123967">
    <property type="protein sequence ID" value="WGT46655.1"/>
    <property type="molecule type" value="Genomic_DNA"/>
</dbReference>
<reference evidence="2 3" key="1">
    <citation type="journal article" date="2008" name="Int. J. Syst. Evol. Microbiol.">
        <title>Tessaracoccus flavescens sp. nov., isolated from marine sediment.</title>
        <authorList>
            <person name="Lee D.W."/>
            <person name="Lee S.D."/>
        </authorList>
    </citation>
    <scope>NUCLEOTIDE SEQUENCE [LARGE SCALE GENOMIC DNA]</scope>
    <source>
        <strain evidence="2 3">T21</strain>
    </source>
</reference>
<gene>
    <name evidence="2" type="ORF">QH948_10950</name>
</gene>
<accession>A0ABY8PW37</accession>
<dbReference type="RefSeq" id="WP_281144419.1">
    <property type="nucleotide sequence ID" value="NZ_CP123967.1"/>
</dbReference>
<name>A0ABY8PW37_9ACTN</name>
<evidence type="ECO:0000313" key="2">
    <source>
        <dbReference type="EMBL" id="WGT46655.1"/>
    </source>
</evidence>